<feature type="region of interest" description="Disordered" evidence="1">
    <location>
        <begin position="29"/>
        <end position="53"/>
    </location>
</feature>
<gene>
    <name evidence="2" type="ORF">TM448A03559_0011</name>
</gene>
<reference evidence="2" key="1">
    <citation type="submission" date="2020-03" db="EMBL/GenBank/DDBJ databases">
        <title>The deep terrestrial virosphere.</title>
        <authorList>
            <person name="Holmfeldt K."/>
            <person name="Nilsson E."/>
            <person name="Simone D."/>
            <person name="Lopez-Fernandez M."/>
            <person name="Wu X."/>
            <person name="de Brujin I."/>
            <person name="Lundin D."/>
            <person name="Andersson A."/>
            <person name="Bertilsson S."/>
            <person name="Dopson M."/>
        </authorList>
    </citation>
    <scope>NUCLEOTIDE SEQUENCE</scope>
    <source>
        <strain evidence="2">TM448A03559</strain>
    </source>
</reference>
<name>A0A6H2A1D1_9ZZZZ</name>
<sequence length="92" mass="10516">MDTRQRNEGRTEYDPWRLLAAAVIHQAIKDLDHPERSGDSGRSTAAEDQAERVHTAREFLAGDMWPYAEMIDLEPDSATLGRYCRQRGIARD</sequence>
<evidence type="ECO:0000313" key="2">
    <source>
        <dbReference type="EMBL" id="QJA53461.1"/>
    </source>
</evidence>
<evidence type="ECO:0000256" key="1">
    <source>
        <dbReference type="SAM" id="MobiDB-lite"/>
    </source>
</evidence>
<organism evidence="2">
    <name type="scientific">viral metagenome</name>
    <dbReference type="NCBI Taxonomy" id="1070528"/>
    <lineage>
        <taxon>unclassified sequences</taxon>
        <taxon>metagenomes</taxon>
        <taxon>organismal metagenomes</taxon>
    </lineage>
</organism>
<accession>A0A6H2A1D1</accession>
<dbReference type="AlphaFoldDB" id="A0A6H2A1D1"/>
<feature type="compositionally biased region" description="Basic and acidic residues" evidence="1">
    <location>
        <begin position="29"/>
        <end position="39"/>
    </location>
</feature>
<protein>
    <submittedName>
        <fullName evidence="2">Uncharacterized protein</fullName>
    </submittedName>
</protein>
<dbReference type="EMBL" id="MT144423">
    <property type="protein sequence ID" value="QJA53461.1"/>
    <property type="molecule type" value="Genomic_DNA"/>
</dbReference>
<proteinExistence type="predicted"/>